<accession>A0A9Q9IQW1</accession>
<dbReference type="InterPro" id="IPR050204">
    <property type="entry name" value="AraC_XylS_family_regulators"/>
</dbReference>
<evidence type="ECO:0000259" key="4">
    <source>
        <dbReference type="PROSITE" id="PS01124"/>
    </source>
</evidence>
<dbReference type="GO" id="GO:0043565">
    <property type="term" value="F:sequence-specific DNA binding"/>
    <property type="evidence" value="ECO:0007669"/>
    <property type="project" value="InterPro"/>
</dbReference>
<dbReference type="Gene3D" id="1.10.10.60">
    <property type="entry name" value="Homeodomain-like"/>
    <property type="match status" value="1"/>
</dbReference>
<evidence type="ECO:0000313" key="5">
    <source>
        <dbReference type="EMBL" id="UWZ57358.1"/>
    </source>
</evidence>
<dbReference type="PROSITE" id="PS01124">
    <property type="entry name" value="HTH_ARAC_FAMILY_2"/>
    <property type="match status" value="1"/>
</dbReference>
<dbReference type="InterPro" id="IPR018060">
    <property type="entry name" value="HTH_AraC"/>
</dbReference>
<keyword evidence="6" id="KW-1185">Reference proteome</keyword>
<dbReference type="SUPFAM" id="SSF46689">
    <property type="entry name" value="Homeodomain-like"/>
    <property type="match status" value="1"/>
</dbReference>
<dbReference type="Proteomes" id="UP001058003">
    <property type="component" value="Chromosome"/>
</dbReference>
<dbReference type="GO" id="GO:0003700">
    <property type="term" value="F:DNA-binding transcription factor activity"/>
    <property type="evidence" value="ECO:0007669"/>
    <property type="project" value="InterPro"/>
</dbReference>
<name>A0A9Q9IQW1_9ACTN</name>
<evidence type="ECO:0000256" key="3">
    <source>
        <dbReference type="ARBA" id="ARBA00023163"/>
    </source>
</evidence>
<keyword evidence="1" id="KW-0805">Transcription regulation</keyword>
<gene>
    <name evidence="5" type="ORF">Daura_15045</name>
</gene>
<feature type="domain" description="HTH araC/xylS-type" evidence="4">
    <location>
        <begin position="161"/>
        <end position="268"/>
    </location>
</feature>
<dbReference type="OrthoDB" id="4549023at2"/>
<organism evidence="5 6">
    <name type="scientific">Dactylosporangium aurantiacum</name>
    <dbReference type="NCBI Taxonomy" id="35754"/>
    <lineage>
        <taxon>Bacteria</taxon>
        <taxon>Bacillati</taxon>
        <taxon>Actinomycetota</taxon>
        <taxon>Actinomycetes</taxon>
        <taxon>Micromonosporales</taxon>
        <taxon>Micromonosporaceae</taxon>
        <taxon>Dactylosporangium</taxon>
    </lineage>
</organism>
<dbReference type="AlphaFoldDB" id="A0A9Q9IQW1"/>
<evidence type="ECO:0000313" key="6">
    <source>
        <dbReference type="Proteomes" id="UP001058003"/>
    </source>
</evidence>
<protein>
    <submittedName>
        <fullName evidence="5">AraC family transcriptional regulator</fullName>
    </submittedName>
</protein>
<dbReference type="KEGG" id="daur:Daura_15045"/>
<dbReference type="Pfam" id="PF12833">
    <property type="entry name" value="HTH_18"/>
    <property type="match status" value="1"/>
</dbReference>
<sequence length="270" mass="29564">MSEHGTYVFQSDMVTVIAARWMGDPGPVQVHDWDAVELALPRQGCLSYRDRRGRALVDPTHCLLIPPLQEARTAHLTPDGVLESMLFFGRPVLEALGVDSTVVPLSAVVTPVMQVQHRRLLVAASQLADPVTLQEIAIGLLADAVAQQRPRQVAGGRPAAARVRRALVDNARALLNAEPQLDSIVVLADRLETSPHHLSRVFHEQTGSTLGEYRTRLRVNLVLDHLCADTDRRSLADIAAVCGFADHAHMTRTVRRYTGHTPSALRTTLG</sequence>
<dbReference type="SMART" id="SM00342">
    <property type="entry name" value="HTH_ARAC"/>
    <property type="match status" value="1"/>
</dbReference>
<dbReference type="RefSeq" id="WP_052386935.1">
    <property type="nucleotide sequence ID" value="NZ_CP073767.1"/>
</dbReference>
<keyword evidence="2" id="KW-0238">DNA-binding</keyword>
<proteinExistence type="predicted"/>
<dbReference type="InterPro" id="IPR009057">
    <property type="entry name" value="Homeodomain-like_sf"/>
</dbReference>
<reference evidence="5" key="1">
    <citation type="submission" date="2021-04" db="EMBL/GenBank/DDBJ databases">
        <title>Dactylosporangium aurantiacum NRRL B-8018 full assembly.</title>
        <authorList>
            <person name="Hartkoorn R.C."/>
            <person name="Beaudoing E."/>
            <person name="Hot D."/>
        </authorList>
    </citation>
    <scope>NUCLEOTIDE SEQUENCE</scope>
    <source>
        <strain evidence="5">NRRL B-8018</strain>
    </source>
</reference>
<dbReference type="EMBL" id="CP073767">
    <property type="protein sequence ID" value="UWZ57358.1"/>
    <property type="molecule type" value="Genomic_DNA"/>
</dbReference>
<evidence type="ECO:0000256" key="2">
    <source>
        <dbReference type="ARBA" id="ARBA00023125"/>
    </source>
</evidence>
<dbReference type="PANTHER" id="PTHR46796">
    <property type="entry name" value="HTH-TYPE TRANSCRIPTIONAL ACTIVATOR RHAS-RELATED"/>
    <property type="match status" value="1"/>
</dbReference>
<keyword evidence="3" id="KW-0804">Transcription</keyword>
<evidence type="ECO:0000256" key="1">
    <source>
        <dbReference type="ARBA" id="ARBA00023015"/>
    </source>
</evidence>